<dbReference type="PANTHER" id="PTHR10900">
    <property type="entry name" value="PERIOSTIN-RELATED"/>
    <property type="match status" value="1"/>
</dbReference>
<feature type="region of interest" description="Disordered" evidence="1">
    <location>
        <begin position="392"/>
        <end position="449"/>
    </location>
</feature>
<dbReference type="GO" id="GO:0000329">
    <property type="term" value="C:fungal-type vacuole membrane"/>
    <property type="evidence" value="ECO:0007669"/>
    <property type="project" value="TreeGrafter"/>
</dbReference>
<feature type="chain" id="PRO_5002241709" description="FAS1 domain-containing protein" evidence="3">
    <location>
        <begin position="18"/>
        <end position="449"/>
    </location>
</feature>
<organism evidence="5 6">
    <name type="scientific">Exophiala xenobiotica</name>
    <dbReference type="NCBI Taxonomy" id="348802"/>
    <lineage>
        <taxon>Eukaryota</taxon>
        <taxon>Fungi</taxon>
        <taxon>Dikarya</taxon>
        <taxon>Ascomycota</taxon>
        <taxon>Pezizomycotina</taxon>
        <taxon>Eurotiomycetes</taxon>
        <taxon>Chaetothyriomycetidae</taxon>
        <taxon>Chaetothyriales</taxon>
        <taxon>Herpotrichiellaceae</taxon>
        <taxon>Exophiala</taxon>
    </lineage>
</organism>
<dbReference type="Gene3D" id="2.30.180.10">
    <property type="entry name" value="FAS1 domain"/>
    <property type="match status" value="2"/>
</dbReference>
<dbReference type="OrthoDB" id="286301at2759"/>
<gene>
    <name evidence="5" type="ORF">PV05_04012</name>
</gene>
<dbReference type="InterPro" id="IPR000782">
    <property type="entry name" value="FAS1_domain"/>
</dbReference>
<dbReference type="Proteomes" id="UP000054342">
    <property type="component" value="Unassembled WGS sequence"/>
</dbReference>
<evidence type="ECO:0000256" key="3">
    <source>
        <dbReference type="SAM" id="SignalP"/>
    </source>
</evidence>
<evidence type="ECO:0000313" key="5">
    <source>
        <dbReference type="EMBL" id="KIW59570.1"/>
    </source>
</evidence>
<dbReference type="PROSITE" id="PS50213">
    <property type="entry name" value="FAS1"/>
    <property type="match status" value="2"/>
</dbReference>
<feature type="transmembrane region" description="Helical" evidence="2">
    <location>
        <begin position="363"/>
        <end position="384"/>
    </location>
</feature>
<dbReference type="PANTHER" id="PTHR10900:SF77">
    <property type="entry name" value="FI19380P1"/>
    <property type="match status" value="1"/>
</dbReference>
<dbReference type="AlphaFoldDB" id="A0A0D2EXY7"/>
<feature type="domain" description="FAS1" evidence="4">
    <location>
        <begin position="21"/>
        <end position="200"/>
    </location>
</feature>
<evidence type="ECO:0000256" key="1">
    <source>
        <dbReference type="SAM" id="MobiDB-lite"/>
    </source>
</evidence>
<name>A0A0D2EXY7_9EURO</name>
<feature type="compositionally biased region" description="Basic and acidic residues" evidence="1">
    <location>
        <begin position="404"/>
        <end position="421"/>
    </location>
</feature>
<dbReference type="GeneID" id="25325920"/>
<evidence type="ECO:0000256" key="2">
    <source>
        <dbReference type="SAM" id="Phobius"/>
    </source>
</evidence>
<keyword evidence="2" id="KW-0472">Membrane</keyword>
<dbReference type="InterPro" id="IPR050904">
    <property type="entry name" value="Adhesion/Biosynth-related"/>
</dbReference>
<evidence type="ECO:0000313" key="6">
    <source>
        <dbReference type="Proteomes" id="UP000054342"/>
    </source>
</evidence>
<dbReference type="RefSeq" id="XP_013320154.1">
    <property type="nucleotide sequence ID" value="XM_013464700.1"/>
</dbReference>
<keyword evidence="3" id="KW-0732">Signal</keyword>
<dbReference type="HOGENOM" id="CLU_031281_2_2_1"/>
<keyword evidence="2" id="KW-0812">Transmembrane</keyword>
<dbReference type="Pfam" id="PF02469">
    <property type="entry name" value="Fasciclin"/>
    <property type="match status" value="1"/>
</dbReference>
<protein>
    <recommendedName>
        <fullName evidence="4">FAS1 domain-containing protein</fullName>
    </recommendedName>
</protein>
<dbReference type="SMART" id="SM00554">
    <property type="entry name" value="FAS1"/>
    <property type="match status" value="2"/>
</dbReference>
<feature type="domain" description="FAS1" evidence="4">
    <location>
        <begin position="196"/>
        <end position="329"/>
    </location>
</feature>
<dbReference type="InterPro" id="IPR036378">
    <property type="entry name" value="FAS1_dom_sf"/>
</dbReference>
<dbReference type="SUPFAM" id="SSF82153">
    <property type="entry name" value="FAS1 domain"/>
    <property type="match status" value="2"/>
</dbReference>
<evidence type="ECO:0000259" key="4">
    <source>
        <dbReference type="PROSITE" id="PS50213"/>
    </source>
</evidence>
<dbReference type="EMBL" id="KN847318">
    <property type="protein sequence ID" value="KIW59570.1"/>
    <property type="molecule type" value="Genomic_DNA"/>
</dbReference>
<feature type="compositionally biased region" description="Basic and acidic residues" evidence="1">
    <location>
        <begin position="430"/>
        <end position="449"/>
    </location>
</feature>
<proteinExistence type="predicted"/>
<dbReference type="STRING" id="348802.A0A0D2EXY7"/>
<accession>A0A0D2EXY7</accession>
<feature type="signal peptide" evidence="3">
    <location>
        <begin position="1"/>
        <end position="17"/>
    </location>
</feature>
<feature type="region of interest" description="Disordered" evidence="1">
    <location>
        <begin position="333"/>
        <end position="357"/>
    </location>
</feature>
<dbReference type="GO" id="GO:0016236">
    <property type="term" value="P:macroautophagy"/>
    <property type="evidence" value="ECO:0007669"/>
    <property type="project" value="TreeGrafter"/>
</dbReference>
<sequence>MRLKVLLFGPMIAVGWAGETLLNLTSCLSHYPSIKTFTSILTRYPQAWDTANVGNVNHRLTSCIDQVLIPSDDAVSEYLSSEGFGGDTDAFTEALVTYHLLQGTHSMIEIQESTKFIPTFLTNTSYENVTGGQRVEARSSGDDIYFLSCNRTRSNVIHAVHMKHLPLHRRAFQLIQVQDIYYFGANYTYNGIIHIIDNVLDIPEDYGDVVSEASLHGLVQVLSQTPPSERLNTIIAEKGDWTFFGPNSSTIHTEGMTAQDIYDLQAYHFLEEVRYSTDLTNGTQFQTLQGKNVAITVDGDGTIYVNAAKIIDPDYLWAKGVVHLIETAMDPNDTSARPALDNATGPPPPPASSASGLSTGAQVGIGIGASVGGLVLVAAVWLLLRRHRRKSQRTRRVGEVQQLDSREKGGRPKELEAKDIYPELPGPGQEDIRHEMDSTERSTTVHELD</sequence>
<keyword evidence="2" id="KW-1133">Transmembrane helix</keyword>
<reference evidence="5 6" key="1">
    <citation type="submission" date="2015-01" db="EMBL/GenBank/DDBJ databases">
        <title>The Genome Sequence of Exophiala xenobiotica CBS118157.</title>
        <authorList>
            <consortium name="The Broad Institute Genomics Platform"/>
            <person name="Cuomo C."/>
            <person name="de Hoog S."/>
            <person name="Gorbushina A."/>
            <person name="Stielow B."/>
            <person name="Teixiera M."/>
            <person name="Abouelleil A."/>
            <person name="Chapman S.B."/>
            <person name="Priest M."/>
            <person name="Young S.K."/>
            <person name="Wortman J."/>
            <person name="Nusbaum C."/>
            <person name="Birren B."/>
        </authorList>
    </citation>
    <scope>NUCLEOTIDE SEQUENCE [LARGE SCALE GENOMIC DNA]</scope>
    <source>
        <strain evidence="5 6">CBS 118157</strain>
    </source>
</reference>
<keyword evidence="6" id="KW-1185">Reference proteome</keyword>